<dbReference type="InterPro" id="IPR045504">
    <property type="entry name" value="DUF6487"/>
</dbReference>
<organism evidence="2 3">
    <name type="scientific">Evtepia gabavorous</name>
    <dbReference type="NCBI Taxonomy" id="2211183"/>
    <lineage>
        <taxon>Bacteria</taxon>
        <taxon>Bacillati</taxon>
        <taxon>Bacillota</taxon>
        <taxon>Clostridia</taxon>
        <taxon>Eubacteriales</taxon>
        <taxon>Evtepia</taxon>
    </lineage>
</organism>
<dbReference type="EMBL" id="QQRQ01000002">
    <property type="protein sequence ID" value="RFT07427.1"/>
    <property type="molecule type" value="Genomic_DNA"/>
</dbReference>
<name>A0A3E2B5X5_9FIRM</name>
<dbReference type="OrthoDB" id="384892at2"/>
<feature type="domain" description="DUF6487" evidence="1">
    <location>
        <begin position="3"/>
        <end position="73"/>
    </location>
</feature>
<dbReference type="AlphaFoldDB" id="A0A3E2B5X5"/>
<dbReference type="Proteomes" id="UP000260649">
    <property type="component" value="Unassembled WGS sequence"/>
</dbReference>
<accession>A0A3E2B5X5</accession>
<comment type="caution">
    <text evidence="2">The sequence shown here is derived from an EMBL/GenBank/DDBJ whole genome shotgun (WGS) entry which is preliminary data.</text>
</comment>
<reference evidence="2 3" key="1">
    <citation type="submission" date="2018-07" db="EMBL/GenBank/DDBJ databases">
        <title>GABA Modulating Bacteria of the Human Gut Microbiota.</title>
        <authorList>
            <person name="Strandwitz P."/>
            <person name="Kim K.H."/>
            <person name="Terekhova D."/>
            <person name="Liu J.K."/>
            <person name="Sharma A."/>
            <person name="Levering J."/>
            <person name="Mcdonald D."/>
            <person name="Dietrich D."/>
            <person name="Ramadhar T.R."/>
            <person name="Lekbua A."/>
            <person name="Mroue N."/>
            <person name="Liston C."/>
            <person name="Stewart E.J."/>
            <person name="Dubin M.J."/>
            <person name="Zengler K."/>
            <person name="Knight R."/>
            <person name="Gilbert J.A."/>
            <person name="Clardy J."/>
            <person name="Lewis K."/>
        </authorList>
    </citation>
    <scope>NUCLEOTIDE SEQUENCE [LARGE SCALE GENOMIC DNA]</scope>
    <source>
        <strain evidence="2 3">KLE1738</strain>
    </source>
</reference>
<dbReference type="Pfam" id="PF20097">
    <property type="entry name" value="DUF6487"/>
    <property type="match status" value="1"/>
</dbReference>
<evidence type="ECO:0000313" key="3">
    <source>
        <dbReference type="Proteomes" id="UP000260649"/>
    </source>
</evidence>
<keyword evidence="3" id="KW-1185">Reference proteome</keyword>
<gene>
    <name evidence="2" type="ORF">DV520_01925</name>
</gene>
<sequence length="77" mass="8576">MKCLDCGTEMEHGSVEGIGQGGGHWYEFTSDEEKKKTGIKGFFTKKTISVASSVLDSPAWHCPHCKKILMWMNAKEP</sequence>
<dbReference type="GeneID" id="97994495"/>
<protein>
    <recommendedName>
        <fullName evidence="1">DUF6487 domain-containing protein</fullName>
    </recommendedName>
</protein>
<proteinExistence type="predicted"/>
<dbReference type="RefSeq" id="WP_117141619.1">
    <property type="nucleotide sequence ID" value="NZ_CAKXKJ010000010.1"/>
</dbReference>
<evidence type="ECO:0000259" key="1">
    <source>
        <dbReference type="Pfam" id="PF20097"/>
    </source>
</evidence>
<evidence type="ECO:0000313" key="2">
    <source>
        <dbReference type="EMBL" id="RFT07427.1"/>
    </source>
</evidence>